<evidence type="ECO:0000313" key="3">
    <source>
        <dbReference type="Proteomes" id="UP000578531"/>
    </source>
</evidence>
<feature type="compositionally biased region" description="Basic and acidic residues" evidence="1">
    <location>
        <begin position="1"/>
        <end position="11"/>
    </location>
</feature>
<dbReference type="GeneID" id="59292653"/>
<reference evidence="2 3" key="1">
    <citation type="journal article" date="2020" name="Genomics">
        <title>Complete, high-quality genomes from long-read metagenomic sequencing of two wolf lichen thalli reveals enigmatic genome architecture.</title>
        <authorList>
            <person name="McKenzie S.K."/>
            <person name="Walston R.F."/>
            <person name="Allen J.L."/>
        </authorList>
    </citation>
    <scope>NUCLEOTIDE SEQUENCE [LARGE SCALE GENOMIC DNA]</scope>
    <source>
        <strain evidence="2">WasteWater2</strain>
    </source>
</reference>
<evidence type="ECO:0000313" key="2">
    <source>
        <dbReference type="EMBL" id="KAF6230891.1"/>
    </source>
</evidence>
<name>A0A8H6FLT4_9LECA</name>
<feature type="region of interest" description="Disordered" evidence="1">
    <location>
        <begin position="1"/>
        <end position="23"/>
    </location>
</feature>
<accession>A0A8H6FLT4</accession>
<dbReference type="Proteomes" id="UP000578531">
    <property type="component" value="Unassembled WGS sequence"/>
</dbReference>
<dbReference type="EMBL" id="JACCJC010000064">
    <property type="protein sequence ID" value="KAF6230891.1"/>
    <property type="molecule type" value="Genomic_DNA"/>
</dbReference>
<evidence type="ECO:0000256" key="1">
    <source>
        <dbReference type="SAM" id="MobiDB-lite"/>
    </source>
</evidence>
<dbReference type="AlphaFoldDB" id="A0A8H6FLT4"/>
<organism evidence="2 3">
    <name type="scientific">Letharia columbiana</name>
    <dbReference type="NCBI Taxonomy" id="112416"/>
    <lineage>
        <taxon>Eukaryota</taxon>
        <taxon>Fungi</taxon>
        <taxon>Dikarya</taxon>
        <taxon>Ascomycota</taxon>
        <taxon>Pezizomycotina</taxon>
        <taxon>Lecanoromycetes</taxon>
        <taxon>OSLEUM clade</taxon>
        <taxon>Lecanoromycetidae</taxon>
        <taxon>Lecanorales</taxon>
        <taxon>Lecanorineae</taxon>
        <taxon>Parmeliaceae</taxon>
        <taxon>Letharia</taxon>
    </lineage>
</organism>
<sequence>MGTEDDSRVDQRVGLAGSNHDQGEVVYAQHRQDKMQKRLEGQQVQDAKAIARIFRQEEGEGCMALGE</sequence>
<dbReference type="RefSeq" id="XP_037160324.1">
    <property type="nucleotide sequence ID" value="XM_037312892.1"/>
</dbReference>
<protein>
    <submittedName>
        <fullName evidence="2">Uncharacterized protein</fullName>
    </submittedName>
</protein>
<proteinExistence type="predicted"/>
<keyword evidence="3" id="KW-1185">Reference proteome</keyword>
<gene>
    <name evidence="2" type="ORF">HO173_011007</name>
</gene>
<comment type="caution">
    <text evidence="2">The sequence shown here is derived from an EMBL/GenBank/DDBJ whole genome shotgun (WGS) entry which is preliminary data.</text>
</comment>